<feature type="transmembrane region" description="Helical" evidence="1">
    <location>
        <begin position="72"/>
        <end position="94"/>
    </location>
</feature>
<protein>
    <submittedName>
        <fullName evidence="2">Uncharacterized protein</fullName>
    </submittedName>
</protein>
<accession>A0A4R6IAY5</accession>
<feature type="transmembrane region" description="Helical" evidence="1">
    <location>
        <begin position="7"/>
        <end position="25"/>
    </location>
</feature>
<dbReference type="AlphaFoldDB" id="A0A4R6IAY5"/>
<feature type="transmembrane region" description="Helical" evidence="1">
    <location>
        <begin position="31"/>
        <end position="52"/>
    </location>
</feature>
<dbReference type="EMBL" id="SNWM01000007">
    <property type="protein sequence ID" value="TDO19373.1"/>
    <property type="molecule type" value="Genomic_DNA"/>
</dbReference>
<proteinExistence type="predicted"/>
<keyword evidence="1" id="KW-1133">Transmembrane helix</keyword>
<name>A0A4R6IAY5_9SPHI</name>
<reference evidence="2 3" key="1">
    <citation type="submission" date="2019-03" db="EMBL/GenBank/DDBJ databases">
        <title>Genomic Encyclopedia of Archaeal and Bacterial Type Strains, Phase II (KMG-II): from individual species to whole genera.</title>
        <authorList>
            <person name="Goeker M."/>
        </authorList>
    </citation>
    <scope>NUCLEOTIDE SEQUENCE [LARGE SCALE GENOMIC DNA]</scope>
    <source>
        <strain evidence="2 3">DSM 19034</strain>
    </source>
</reference>
<evidence type="ECO:0000256" key="1">
    <source>
        <dbReference type="SAM" id="Phobius"/>
    </source>
</evidence>
<sequence length="100" mass="11524">MYGMTFTIVNMFHALLFVIASNFNIQGNGYLIASLTLVLLYTVYKLNVKYVLKKVSLQPNYFEAAEKERKWLCALGCIFLFGSFIMLGLSGKYFNKFHSR</sequence>
<keyword evidence="3" id="KW-1185">Reference proteome</keyword>
<keyword evidence="1" id="KW-0472">Membrane</keyword>
<dbReference type="Proteomes" id="UP000295499">
    <property type="component" value="Unassembled WGS sequence"/>
</dbReference>
<evidence type="ECO:0000313" key="3">
    <source>
        <dbReference type="Proteomes" id="UP000295499"/>
    </source>
</evidence>
<keyword evidence="1" id="KW-0812">Transmembrane</keyword>
<evidence type="ECO:0000313" key="2">
    <source>
        <dbReference type="EMBL" id="TDO19373.1"/>
    </source>
</evidence>
<comment type="caution">
    <text evidence="2">The sequence shown here is derived from an EMBL/GenBank/DDBJ whole genome shotgun (WGS) entry which is preliminary data.</text>
</comment>
<organism evidence="2 3">
    <name type="scientific">Pedobacter duraquae</name>
    <dbReference type="NCBI Taxonomy" id="425511"/>
    <lineage>
        <taxon>Bacteria</taxon>
        <taxon>Pseudomonadati</taxon>
        <taxon>Bacteroidota</taxon>
        <taxon>Sphingobacteriia</taxon>
        <taxon>Sphingobacteriales</taxon>
        <taxon>Sphingobacteriaceae</taxon>
        <taxon>Pedobacter</taxon>
    </lineage>
</organism>
<gene>
    <name evidence="2" type="ORF">CLV32_4613</name>
</gene>